<evidence type="ECO:0000256" key="1">
    <source>
        <dbReference type="ARBA" id="ARBA00010748"/>
    </source>
</evidence>
<name>A0A6J4QBA7_9ACTN</name>
<evidence type="ECO:0000313" key="5">
    <source>
        <dbReference type="EMBL" id="CAA9435439.1"/>
    </source>
</evidence>
<reference evidence="5" key="1">
    <citation type="submission" date="2020-02" db="EMBL/GenBank/DDBJ databases">
        <authorList>
            <person name="Meier V. D."/>
        </authorList>
    </citation>
    <scope>NUCLEOTIDE SEQUENCE</scope>
    <source>
        <strain evidence="5">AVDCRST_MAG01</strain>
    </source>
</reference>
<evidence type="ECO:0000256" key="3">
    <source>
        <dbReference type="ARBA" id="ARBA00022723"/>
    </source>
</evidence>
<evidence type="ECO:0000256" key="4">
    <source>
        <dbReference type="ARBA" id="ARBA00022833"/>
    </source>
</evidence>
<evidence type="ECO:0008006" key="6">
    <source>
        <dbReference type="Google" id="ProtNLM"/>
    </source>
</evidence>
<organism evidence="5">
    <name type="scientific">uncultured Rubrobacteraceae bacterium</name>
    <dbReference type="NCBI Taxonomy" id="349277"/>
    <lineage>
        <taxon>Bacteria</taxon>
        <taxon>Bacillati</taxon>
        <taxon>Actinomycetota</taxon>
        <taxon>Rubrobacteria</taxon>
        <taxon>Rubrobacterales</taxon>
        <taxon>Rubrobacteraceae</taxon>
        <taxon>environmental samples</taxon>
    </lineage>
</organism>
<proteinExistence type="inferred from homology"/>
<feature type="non-terminal residue" evidence="5">
    <location>
        <position position="1"/>
    </location>
</feature>
<keyword evidence="2" id="KW-0533">Nickel</keyword>
<keyword evidence="3" id="KW-0479">Metal-binding</keyword>
<protein>
    <recommendedName>
        <fullName evidence="6">[NiFe] hydrogenase nickel incorporation protein HypA</fullName>
    </recommendedName>
</protein>
<dbReference type="GO" id="GO:0016151">
    <property type="term" value="F:nickel cation binding"/>
    <property type="evidence" value="ECO:0007669"/>
    <property type="project" value="InterPro"/>
</dbReference>
<dbReference type="PIRSF" id="PIRSF004761">
    <property type="entry name" value="Hydrgn_mat_HypA"/>
    <property type="match status" value="1"/>
</dbReference>
<dbReference type="InterPro" id="IPR000688">
    <property type="entry name" value="HypA/HybF"/>
</dbReference>
<dbReference type="Gene3D" id="3.30.2320.80">
    <property type="match status" value="1"/>
</dbReference>
<dbReference type="Pfam" id="PF01155">
    <property type="entry name" value="HypA"/>
    <property type="match status" value="1"/>
</dbReference>
<dbReference type="PROSITE" id="PS01249">
    <property type="entry name" value="HYPA"/>
    <property type="match status" value="1"/>
</dbReference>
<dbReference type="GO" id="GO:0051604">
    <property type="term" value="P:protein maturation"/>
    <property type="evidence" value="ECO:0007669"/>
    <property type="project" value="InterPro"/>
</dbReference>
<dbReference type="GO" id="GO:0008270">
    <property type="term" value="F:zinc ion binding"/>
    <property type="evidence" value="ECO:0007669"/>
    <property type="project" value="TreeGrafter"/>
</dbReference>
<dbReference type="InterPro" id="IPR020538">
    <property type="entry name" value="Hydgase_Ni_incorp_HypA/HybF_CS"/>
</dbReference>
<dbReference type="AlphaFoldDB" id="A0A6J4QBA7"/>
<comment type="similarity">
    <text evidence="1">Belongs to the HypA/HybF family.</text>
</comment>
<gene>
    <name evidence="5" type="ORF">AVDCRST_MAG01-01-3226</name>
</gene>
<accession>A0A6J4QBA7</accession>
<sequence>GHVVDIAARHADGRRVTKVYLKVGHLRQVVPSALSFSFDLVTQGTSVAGAELVLEAVPAAGLCRRCGAESRLEAFPLRCASCGGLDLEVTHGEDLYVESLEMEEHEDHKLTADT</sequence>
<evidence type="ECO:0000256" key="2">
    <source>
        <dbReference type="ARBA" id="ARBA00022596"/>
    </source>
</evidence>
<dbReference type="PANTHER" id="PTHR34535:SF3">
    <property type="entry name" value="HYDROGENASE MATURATION FACTOR HYPA"/>
    <property type="match status" value="1"/>
</dbReference>
<dbReference type="EMBL" id="CADCUW010000423">
    <property type="protein sequence ID" value="CAA9435439.1"/>
    <property type="molecule type" value="Genomic_DNA"/>
</dbReference>
<keyword evidence="4" id="KW-0862">Zinc</keyword>
<dbReference type="PANTHER" id="PTHR34535">
    <property type="entry name" value="HYDROGENASE MATURATION FACTOR HYPA"/>
    <property type="match status" value="1"/>
</dbReference>